<keyword evidence="5" id="KW-1185">Reference proteome</keyword>
<dbReference type="CDD" id="cd03448">
    <property type="entry name" value="HDE_HSD"/>
    <property type="match status" value="1"/>
</dbReference>
<feature type="region of interest" description="Disordered" evidence="1">
    <location>
        <begin position="356"/>
        <end position="423"/>
    </location>
</feature>
<dbReference type="InterPro" id="IPR054357">
    <property type="entry name" value="MFE-2_N"/>
</dbReference>
<dbReference type="EMBL" id="JPKZ01001408">
    <property type="protein sequence ID" value="KHN82120.1"/>
    <property type="molecule type" value="Genomic_DNA"/>
</dbReference>
<evidence type="ECO:0000313" key="5">
    <source>
        <dbReference type="Proteomes" id="UP000031036"/>
    </source>
</evidence>
<dbReference type="Pfam" id="PF01575">
    <property type="entry name" value="MaoC_dehydratas"/>
    <property type="match status" value="1"/>
</dbReference>
<feature type="compositionally biased region" description="Polar residues" evidence="1">
    <location>
        <begin position="408"/>
        <end position="423"/>
    </location>
</feature>
<dbReference type="GO" id="GO:0006635">
    <property type="term" value="P:fatty acid beta-oxidation"/>
    <property type="evidence" value="ECO:0007669"/>
    <property type="project" value="TreeGrafter"/>
</dbReference>
<feature type="domain" description="Peroxisomal multifunctional enzyme type 2-like N-terminal" evidence="3">
    <location>
        <begin position="3"/>
        <end position="55"/>
    </location>
</feature>
<evidence type="ECO:0000256" key="1">
    <source>
        <dbReference type="SAM" id="MobiDB-lite"/>
    </source>
</evidence>
<feature type="compositionally biased region" description="Polar residues" evidence="1">
    <location>
        <begin position="382"/>
        <end position="401"/>
    </location>
</feature>
<dbReference type="GO" id="GO:0005777">
    <property type="term" value="C:peroxisome"/>
    <property type="evidence" value="ECO:0007669"/>
    <property type="project" value="TreeGrafter"/>
</dbReference>
<dbReference type="InterPro" id="IPR029069">
    <property type="entry name" value="HotDog_dom_sf"/>
</dbReference>
<dbReference type="GO" id="GO:0018812">
    <property type="term" value="F:3-hydroxyacyl-CoA dehydratase activity"/>
    <property type="evidence" value="ECO:0007669"/>
    <property type="project" value="UniProtKB-ARBA"/>
</dbReference>
<dbReference type="Pfam" id="PF22622">
    <property type="entry name" value="MFE-2_hydrat-2_N"/>
    <property type="match status" value="1"/>
</dbReference>
<dbReference type="SUPFAM" id="SSF54637">
    <property type="entry name" value="Thioesterase/thiol ester dehydrase-isomerase"/>
    <property type="match status" value="2"/>
</dbReference>
<dbReference type="InterPro" id="IPR002539">
    <property type="entry name" value="MaoC-like_dom"/>
</dbReference>
<dbReference type="AlphaFoldDB" id="A0A0B2VM54"/>
<dbReference type="STRING" id="6265.A0A0B2VM54"/>
<feature type="domain" description="MaoC-like" evidence="2">
    <location>
        <begin position="74"/>
        <end position="184"/>
    </location>
</feature>
<dbReference type="OrthoDB" id="3592703at2759"/>
<feature type="compositionally biased region" description="Polar residues" evidence="1">
    <location>
        <begin position="365"/>
        <end position="375"/>
    </location>
</feature>
<protein>
    <submittedName>
        <fullName evidence="4">Peroxisomal multifunctional enzyme type 2</fullName>
    </submittedName>
</protein>
<reference evidence="4 5" key="1">
    <citation type="submission" date="2014-11" db="EMBL/GenBank/DDBJ databases">
        <title>Genetic blueprint of the zoonotic pathogen Toxocara canis.</title>
        <authorList>
            <person name="Zhu X.-Q."/>
            <person name="Korhonen P.K."/>
            <person name="Cai H."/>
            <person name="Young N.D."/>
            <person name="Nejsum P."/>
            <person name="von Samson-Himmelstjerna G."/>
            <person name="Boag P.R."/>
            <person name="Tan P."/>
            <person name="Li Q."/>
            <person name="Min J."/>
            <person name="Yang Y."/>
            <person name="Wang X."/>
            <person name="Fang X."/>
            <person name="Hall R.S."/>
            <person name="Hofmann A."/>
            <person name="Sternberg P.W."/>
            <person name="Jex A.R."/>
            <person name="Gasser R.B."/>
        </authorList>
    </citation>
    <scope>NUCLEOTIDE SEQUENCE [LARGE SCALE GENOMIC DNA]</scope>
    <source>
        <strain evidence="4">PN_DK_2014</strain>
    </source>
</reference>
<accession>A0A0B2VM54</accession>
<proteinExistence type="predicted"/>
<dbReference type="PANTHER" id="PTHR13078">
    <property type="entry name" value="PEROXISOMAL MULTIFUNCTIONAL ENZYME TYPE 2-RELATED"/>
    <property type="match status" value="1"/>
</dbReference>
<dbReference type="GO" id="GO:0003857">
    <property type="term" value="F:(3S)-3-hydroxyacyl-CoA dehydrogenase (NAD+) activity"/>
    <property type="evidence" value="ECO:0007669"/>
    <property type="project" value="TreeGrafter"/>
</dbReference>
<sequence>MFMPMPTEGKLRSEVKVVDILDKGSGALILSDVTTFDAVSGEKIARQQFAAFQLGAGNFGGFRKSEYEVPSVDPPQRSPDLCVEQKTTPDQAALYRLGSGDLNPLHVDPQFAQMAGFDKPILHGLCSLGFSVRHVLKAFANNDVTLFKAVKARFSNPVIPGQTLCTQMWKEGSRIHFETLEESVSYCEHLVECESSSRMQERLCIGNTLMLPYWLPSANAQYQKCYLALRNDYIMLERIERQLEGQMLSCYIEQTMPLSDEQRVKCDSSLLGSVRELRNASGALIVDNCFQGTAVRIERQCGGLRRCCTAHQTCSDILKRSFLNDAKARRLQTIRKKAKDCEIGLPVKKFELGDTTANVRRENRPSNSDFRSLSHQQHHNSETASPECNNSPSGDRSLSHQQYHKSKTASPDGNSLTGKKSVS</sequence>
<evidence type="ECO:0000259" key="3">
    <source>
        <dbReference type="Pfam" id="PF22622"/>
    </source>
</evidence>
<gene>
    <name evidence="4" type="primary">HSD17B4</name>
    <name evidence="4" type="ORF">Tcan_11674</name>
</gene>
<dbReference type="Proteomes" id="UP000031036">
    <property type="component" value="Unassembled WGS sequence"/>
</dbReference>
<dbReference type="Gene3D" id="3.10.129.10">
    <property type="entry name" value="Hotdog Thioesterase"/>
    <property type="match status" value="1"/>
</dbReference>
<name>A0A0B2VM54_TOXCA</name>
<dbReference type="PANTHER" id="PTHR13078:SF56">
    <property type="entry name" value="PEROXISOMAL MULTIFUNCTIONAL ENZYME TYPE 2"/>
    <property type="match status" value="1"/>
</dbReference>
<evidence type="ECO:0000259" key="2">
    <source>
        <dbReference type="Pfam" id="PF01575"/>
    </source>
</evidence>
<organism evidence="4 5">
    <name type="scientific">Toxocara canis</name>
    <name type="common">Canine roundworm</name>
    <dbReference type="NCBI Taxonomy" id="6265"/>
    <lineage>
        <taxon>Eukaryota</taxon>
        <taxon>Metazoa</taxon>
        <taxon>Ecdysozoa</taxon>
        <taxon>Nematoda</taxon>
        <taxon>Chromadorea</taxon>
        <taxon>Rhabditida</taxon>
        <taxon>Spirurina</taxon>
        <taxon>Ascaridomorpha</taxon>
        <taxon>Ascaridoidea</taxon>
        <taxon>Toxocaridae</taxon>
        <taxon>Toxocara</taxon>
    </lineage>
</organism>
<evidence type="ECO:0000313" key="4">
    <source>
        <dbReference type="EMBL" id="KHN82120.1"/>
    </source>
</evidence>
<comment type="caution">
    <text evidence="4">The sequence shown here is derived from an EMBL/GenBank/DDBJ whole genome shotgun (WGS) entry which is preliminary data.</text>
</comment>
<dbReference type="GO" id="GO:0044594">
    <property type="term" value="F:17-beta-hydroxysteroid dehydrogenase (NAD+) activity"/>
    <property type="evidence" value="ECO:0007669"/>
    <property type="project" value="TreeGrafter"/>
</dbReference>